<dbReference type="RefSeq" id="WP_139099568.1">
    <property type="nucleotide sequence ID" value="NZ_VDFW01000030.1"/>
</dbReference>
<dbReference type="GO" id="GO:0003677">
    <property type="term" value="F:DNA binding"/>
    <property type="evidence" value="ECO:0007669"/>
    <property type="project" value="UniProtKB-KW"/>
</dbReference>
<dbReference type="GO" id="GO:0003700">
    <property type="term" value="F:DNA-binding transcription factor activity"/>
    <property type="evidence" value="ECO:0007669"/>
    <property type="project" value="InterPro"/>
</dbReference>
<dbReference type="SMART" id="SM00347">
    <property type="entry name" value="HTH_MARR"/>
    <property type="match status" value="1"/>
</dbReference>
<dbReference type="InterPro" id="IPR036388">
    <property type="entry name" value="WH-like_DNA-bd_sf"/>
</dbReference>
<evidence type="ECO:0000256" key="2">
    <source>
        <dbReference type="ARBA" id="ARBA00023125"/>
    </source>
</evidence>
<keyword evidence="6" id="KW-1185">Reference proteome</keyword>
<evidence type="ECO:0000313" key="6">
    <source>
        <dbReference type="Proteomes" id="UP000305546"/>
    </source>
</evidence>
<name>A0A5C4LT76_9PSEU</name>
<dbReference type="AlphaFoldDB" id="A0A5C4LT76"/>
<gene>
    <name evidence="5" type="ORF">FG385_26800</name>
</gene>
<dbReference type="PANTHER" id="PTHR39515">
    <property type="entry name" value="CONSERVED PROTEIN"/>
    <property type="match status" value="1"/>
</dbReference>
<evidence type="ECO:0000256" key="3">
    <source>
        <dbReference type="ARBA" id="ARBA00023163"/>
    </source>
</evidence>
<keyword evidence="1" id="KW-0805">Transcription regulation</keyword>
<sequence>MEGSADRAVALMRELRTAGQLQHAWTMQSWQQGTTALHPAAILLLSDLRQHGESRPSELAKRKMVDISVISRQVTQLAAAGLIERRPAPEDGRASLIRLSEAGEALLGQWRERHLGFVERALEGWTDEEIERLTARLNLMNEGMRGALAAGATR</sequence>
<dbReference type="InterPro" id="IPR023187">
    <property type="entry name" value="Tscrpt_reg_MarR-type_CS"/>
</dbReference>
<dbReference type="Gene3D" id="1.10.10.10">
    <property type="entry name" value="Winged helix-like DNA-binding domain superfamily/Winged helix DNA-binding domain"/>
    <property type="match status" value="1"/>
</dbReference>
<dbReference type="SUPFAM" id="SSF46785">
    <property type="entry name" value="Winged helix' DNA-binding domain"/>
    <property type="match status" value="1"/>
</dbReference>
<evidence type="ECO:0000313" key="5">
    <source>
        <dbReference type="EMBL" id="TNC21898.1"/>
    </source>
</evidence>
<dbReference type="Pfam" id="PF01047">
    <property type="entry name" value="MarR"/>
    <property type="match status" value="1"/>
</dbReference>
<dbReference type="OrthoDB" id="122135at2"/>
<proteinExistence type="predicted"/>
<dbReference type="PRINTS" id="PR00598">
    <property type="entry name" value="HTHMARR"/>
</dbReference>
<dbReference type="PROSITE" id="PS01117">
    <property type="entry name" value="HTH_MARR_1"/>
    <property type="match status" value="1"/>
</dbReference>
<keyword evidence="2" id="KW-0238">DNA-binding</keyword>
<dbReference type="PROSITE" id="PS50995">
    <property type="entry name" value="HTH_MARR_2"/>
    <property type="match status" value="1"/>
</dbReference>
<reference evidence="5 6" key="1">
    <citation type="submission" date="2019-06" db="EMBL/GenBank/DDBJ databases">
        <title>Amycolatopsis alkalitolerans sp. nov., isolated from Gastrodia elata Blume.</title>
        <authorList>
            <person name="Narsing Rao M.P."/>
            <person name="Li W.J."/>
        </authorList>
    </citation>
    <scope>NUCLEOTIDE SEQUENCE [LARGE SCALE GENOMIC DNA]</scope>
    <source>
        <strain evidence="5 6">SYSUP0005</strain>
    </source>
</reference>
<dbReference type="EMBL" id="VDFW01000030">
    <property type="protein sequence ID" value="TNC21898.1"/>
    <property type="molecule type" value="Genomic_DNA"/>
</dbReference>
<protein>
    <submittedName>
        <fullName evidence="5">MarR family transcriptional regulator</fullName>
    </submittedName>
</protein>
<dbReference type="InterPro" id="IPR036390">
    <property type="entry name" value="WH_DNA-bd_sf"/>
</dbReference>
<dbReference type="InterPro" id="IPR000835">
    <property type="entry name" value="HTH_MarR-typ"/>
</dbReference>
<evidence type="ECO:0000256" key="1">
    <source>
        <dbReference type="ARBA" id="ARBA00023015"/>
    </source>
</evidence>
<accession>A0A5C4LT76</accession>
<evidence type="ECO:0000259" key="4">
    <source>
        <dbReference type="PROSITE" id="PS50995"/>
    </source>
</evidence>
<organism evidence="5 6">
    <name type="scientific">Amycolatopsis alkalitolerans</name>
    <dbReference type="NCBI Taxonomy" id="2547244"/>
    <lineage>
        <taxon>Bacteria</taxon>
        <taxon>Bacillati</taxon>
        <taxon>Actinomycetota</taxon>
        <taxon>Actinomycetes</taxon>
        <taxon>Pseudonocardiales</taxon>
        <taxon>Pseudonocardiaceae</taxon>
        <taxon>Amycolatopsis</taxon>
    </lineage>
</organism>
<dbReference type="InterPro" id="IPR052526">
    <property type="entry name" value="HTH-type_Bedaq_tolerance"/>
</dbReference>
<feature type="domain" description="HTH marR-type" evidence="4">
    <location>
        <begin position="8"/>
        <end position="142"/>
    </location>
</feature>
<dbReference type="Proteomes" id="UP000305546">
    <property type="component" value="Unassembled WGS sequence"/>
</dbReference>
<keyword evidence="3" id="KW-0804">Transcription</keyword>
<comment type="caution">
    <text evidence="5">The sequence shown here is derived from an EMBL/GenBank/DDBJ whole genome shotgun (WGS) entry which is preliminary data.</text>
</comment>
<dbReference type="PANTHER" id="PTHR39515:SF2">
    <property type="entry name" value="HTH-TYPE TRANSCRIPTIONAL REGULATOR RV0880"/>
    <property type="match status" value="1"/>
</dbReference>